<reference key="1">
    <citation type="journal article" date="2011" name="Mol. Biol. Evol.">
        <title>Unity in variety -- the pan-genome of the Chlamydiae.</title>
        <authorList>
            <person name="Collingro A."/>
            <person name="Tischler P."/>
            <person name="Weinmaier T."/>
            <person name="Penz T."/>
            <person name="Heinz E."/>
            <person name="Brunham R.C."/>
            <person name="Read T.D."/>
            <person name="Bavoil P.M."/>
            <person name="Sachse K."/>
            <person name="Kahane S."/>
            <person name="Friedman M.G."/>
            <person name="Rattei T."/>
            <person name="Myers G.S.A."/>
            <person name="Horn M."/>
        </authorList>
    </citation>
    <scope>NUCLEOTIDE SEQUENCE</scope>
    <source>
        <strain>UV7</strain>
    </source>
</reference>
<organism evidence="1 2">
    <name type="scientific">Parachlamydia acanthamoebae (strain UV7)</name>
    <dbReference type="NCBI Taxonomy" id="765952"/>
    <lineage>
        <taxon>Bacteria</taxon>
        <taxon>Pseudomonadati</taxon>
        <taxon>Chlamydiota</taxon>
        <taxon>Chlamydiia</taxon>
        <taxon>Parachlamydiales</taxon>
        <taxon>Parachlamydiaceae</taxon>
        <taxon>Parachlamydia</taxon>
    </lineage>
</organism>
<accession>F8L276</accession>
<proteinExistence type="predicted"/>
<dbReference type="EMBL" id="FR872580">
    <property type="protein sequence ID" value="CCB87410.1"/>
    <property type="molecule type" value="Genomic_DNA"/>
</dbReference>
<keyword evidence="2" id="KW-1185">Reference proteome</keyword>
<dbReference type="RefSeq" id="WP_013925574.1">
    <property type="nucleotide sequence ID" value="NC_015702.1"/>
</dbReference>
<evidence type="ECO:0000313" key="1">
    <source>
        <dbReference type="EMBL" id="CCB87410.1"/>
    </source>
</evidence>
<dbReference type="KEGG" id="puv:PUV_24600"/>
<gene>
    <name evidence="1" type="ordered locus">PUV_24600</name>
</gene>
<reference evidence="1 2" key="2">
    <citation type="journal article" date="2011" name="Mol. Biol. Evol.">
        <title>Unity in variety--the pan-genome of the Chlamydiae.</title>
        <authorList>
            <person name="Collingro A."/>
            <person name="Tischler P."/>
            <person name="Weinmaier T."/>
            <person name="Penz T."/>
            <person name="Heinz E."/>
            <person name="Brunham R.C."/>
            <person name="Read T.D."/>
            <person name="Bavoil P.M."/>
            <person name="Sachse K."/>
            <person name="Kahane S."/>
            <person name="Friedman M.G."/>
            <person name="Rattei T."/>
            <person name="Myers G.S."/>
            <person name="Horn M."/>
        </authorList>
    </citation>
    <scope>NUCLEOTIDE SEQUENCE [LARGE SCALE GENOMIC DNA]</scope>
    <source>
        <strain evidence="2">UV7</strain>
    </source>
</reference>
<dbReference type="HOGENOM" id="CLU_1303912_0_0_0"/>
<sequence length="211" mass="24823">MQLNDYVDYRRLLMHFQATNLPGQNDRNHFTQEISRERDLASKNITQIEPLSASQSQSLFFTVLPESIQIYIFGFLKKESSICTSVCHAFHHLVIRDVIREQLAPLSHDKEKMILQGMVDVENTMNHELGNVHALDELTKDIKNVAVVKRKLENIVCFLSVYKAHFLFMLSLEENAHYKILIKGNLIEIHHYQKECERHLKECTYYLKRKH</sequence>
<evidence type="ECO:0000313" key="2">
    <source>
        <dbReference type="Proteomes" id="UP000000495"/>
    </source>
</evidence>
<evidence type="ECO:0008006" key="3">
    <source>
        <dbReference type="Google" id="ProtNLM"/>
    </source>
</evidence>
<dbReference type="Proteomes" id="UP000000495">
    <property type="component" value="Chromosome"/>
</dbReference>
<name>F8L276_PARAV</name>
<protein>
    <recommendedName>
        <fullName evidence="3">F-box domain-containing protein</fullName>
    </recommendedName>
</protein>
<dbReference type="STRING" id="765952.PUV_24600"/>
<dbReference type="InterPro" id="IPR036047">
    <property type="entry name" value="F-box-like_dom_sf"/>
</dbReference>
<dbReference type="AlphaFoldDB" id="F8L276"/>
<dbReference type="SUPFAM" id="SSF81383">
    <property type="entry name" value="F-box domain"/>
    <property type="match status" value="1"/>
</dbReference>